<evidence type="ECO:0000259" key="2">
    <source>
        <dbReference type="PROSITE" id="PS50043"/>
    </source>
</evidence>
<dbReference type="Proteomes" id="UP001244443">
    <property type="component" value="Chromosome"/>
</dbReference>
<accession>A0AA49JDR0</accession>
<evidence type="ECO:0000256" key="1">
    <source>
        <dbReference type="ARBA" id="ARBA00023125"/>
    </source>
</evidence>
<protein>
    <submittedName>
        <fullName evidence="3">LuxR C-terminal-related transcriptional regulator</fullName>
    </submittedName>
</protein>
<evidence type="ECO:0000313" key="3">
    <source>
        <dbReference type="EMBL" id="WKK84808.2"/>
    </source>
</evidence>
<keyword evidence="4" id="KW-1185">Reference proteome</keyword>
<name>A0AA49JDR0_9BACT</name>
<dbReference type="InterPro" id="IPR016032">
    <property type="entry name" value="Sig_transdc_resp-reg_C-effctor"/>
</dbReference>
<dbReference type="GO" id="GO:0006355">
    <property type="term" value="P:regulation of DNA-templated transcription"/>
    <property type="evidence" value="ECO:0007669"/>
    <property type="project" value="InterPro"/>
</dbReference>
<dbReference type="InterPro" id="IPR039420">
    <property type="entry name" value="WalR-like"/>
</dbReference>
<gene>
    <name evidence="3" type="ORF">QYS48_22285</name>
</gene>
<dbReference type="InterPro" id="IPR000792">
    <property type="entry name" value="Tscrpt_reg_LuxR_C"/>
</dbReference>
<dbReference type="Pfam" id="PF00196">
    <property type="entry name" value="GerE"/>
    <property type="match status" value="1"/>
</dbReference>
<dbReference type="SUPFAM" id="SSF46894">
    <property type="entry name" value="C-terminal effector domain of the bipartite response regulators"/>
    <property type="match status" value="1"/>
</dbReference>
<organism evidence="3 4">
    <name type="scientific">Marivirga arenosa</name>
    <dbReference type="NCBI Taxonomy" id="3059076"/>
    <lineage>
        <taxon>Bacteria</taxon>
        <taxon>Pseudomonadati</taxon>
        <taxon>Bacteroidota</taxon>
        <taxon>Cytophagia</taxon>
        <taxon>Cytophagales</taxon>
        <taxon>Marivirgaceae</taxon>
        <taxon>Marivirga</taxon>
    </lineage>
</organism>
<dbReference type="AlphaFoldDB" id="A0AA49JDR0"/>
<proteinExistence type="predicted"/>
<dbReference type="RefSeq" id="WP_308356421.1">
    <property type="nucleotide sequence ID" value="NZ_CP129970.2"/>
</dbReference>
<dbReference type="PANTHER" id="PTHR43214">
    <property type="entry name" value="TWO-COMPONENT RESPONSE REGULATOR"/>
    <property type="match status" value="1"/>
</dbReference>
<dbReference type="EMBL" id="CP129970">
    <property type="protein sequence ID" value="WKK84808.2"/>
    <property type="molecule type" value="Genomic_DNA"/>
</dbReference>
<sequence length="195" mass="22279">MNQVSKIIVVNCTDLLSIELQKEIPDIIVMGITKGTEDLNLECIKSIKKQNQRIKIIIHAENYNQNYVKTLFYSGVNAVLNRNECSSFEIKEVIEYLSTGNHYLSDGIKDQIIKEIIYPNNDVSFSNKIEKKDLELIRLIALGKTSQEIADDLQITQHIVTAKKRKLCKKFEAKNSPHLVHKAISNGLINTYNNF</sequence>
<keyword evidence="1" id="KW-0238">DNA-binding</keyword>
<dbReference type="SMART" id="SM00421">
    <property type="entry name" value="HTH_LUXR"/>
    <property type="match status" value="1"/>
</dbReference>
<reference evidence="3" key="1">
    <citation type="submission" date="2023-08" db="EMBL/GenBank/DDBJ databases">
        <title>Comparative genomics and taxonomic characterization of three novel marine species of genus Marivirga.</title>
        <authorList>
            <person name="Muhammad N."/>
            <person name="Kim S.-G."/>
        </authorList>
    </citation>
    <scope>NUCLEOTIDE SEQUENCE [LARGE SCALE GENOMIC DNA]</scope>
    <source>
        <strain evidence="3">ABR2-2</strain>
    </source>
</reference>
<dbReference type="PANTHER" id="PTHR43214:SF43">
    <property type="entry name" value="TWO-COMPONENT RESPONSE REGULATOR"/>
    <property type="match status" value="1"/>
</dbReference>
<dbReference type="GO" id="GO:0003677">
    <property type="term" value="F:DNA binding"/>
    <property type="evidence" value="ECO:0007669"/>
    <property type="project" value="UniProtKB-KW"/>
</dbReference>
<feature type="domain" description="HTH luxR-type" evidence="2">
    <location>
        <begin position="118"/>
        <end position="187"/>
    </location>
</feature>
<evidence type="ECO:0000313" key="4">
    <source>
        <dbReference type="Proteomes" id="UP001244443"/>
    </source>
</evidence>
<dbReference type="PROSITE" id="PS50043">
    <property type="entry name" value="HTH_LUXR_2"/>
    <property type="match status" value="1"/>
</dbReference>
<dbReference type="Gene3D" id="3.40.50.2300">
    <property type="match status" value="1"/>
</dbReference>